<accession>Q98P69</accession>
<protein>
    <submittedName>
        <fullName evidence="2">Mlr9590 protein</fullName>
    </submittedName>
</protein>
<dbReference type="KEGG" id="mlo:mlr9590"/>
<sequence>MVDRGDAMHDAFFRVPVTVELPNGELRRLSSASEAAILLMEKWPEEHSSIYRDALQACTGSLASEADVENARQAFLAAAEEAGRLTLQGVHHNEDAPSPRSVEQPKSSYIADEKRRDRGHREEQEDFLIRFLARETGITEAQARELIDMVGTDRGSLLREARILKAQR</sequence>
<dbReference type="eggNOG" id="ENOG502ZK52">
    <property type="taxonomic scope" value="Bacteria"/>
</dbReference>
<geneLocation type="plasmid" evidence="2 3">
    <name>pMLb</name>
</geneLocation>
<reference evidence="2 3" key="1">
    <citation type="journal article" date="2000" name="DNA Res.">
        <title>Complete genome structure of the nitrogen-fixing symbiotic bacterium Mesorhizobium loti.</title>
        <authorList>
            <person name="Kaneko T."/>
            <person name="Nakamura Y."/>
            <person name="Sato S."/>
            <person name="Asamizu E."/>
            <person name="Kato T."/>
            <person name="Sasamoto S."/>
            <person name="Watanabe A."/>
            <person name="Idesawa K."/>
            <person name="Ishikawa A."/>
            <person name="Kawashima K."/>
            <person name="Kimura T."/>
            <person name="Kishida Y."/>
            <person name="Kiyokawa C."/>
            <person name="Kohara M."/>
            <person name="Matsumoto M."/>
            <person name="Matsuno A."/>
            <person name="Mochizuki Y."/>
            <person name="Nakayama S."/>
            <person name="Nakazaki N."/>
            <person name="Shimpo S."/>
            <person name="Sugimoto M."/>
            <person name="Takeuchi C."/>
            <person name="Yamada M."/>
            <person name="Tabata S."/>
        </authorList>
    </citation>
    <scope>NUCLEOTIDE SEQUENCE [LARGE SCALE GENOMIC DNA]</scope>
    <source>
        <strain evidence="3">LMG 29417 / CECT 9101 / MAFF 303099</strain>
        <plasmid evidence="2 3">pMLb</plasmid>
    </source>
</reference>
<dbReference type="InterPro" id="IPR010385">
    <property type="entry name" value="DUF982"/>
</dbReference>
<dbReference type="Gene3D" id="6.10.250.730">
    <property type="match status" value="1"/>
</dbReference>
<evidence type="ECO:0000313" key="3">
    <source>
        <dbReference type="Proteomes" id="UP000000552"/>
    </source>
</evidence>
<name>Q98P69_RHILO</name>
<dbReference type="Pfam" id="PF06169">
    <property type="entry name" value="DUF982"/>
    <property type="match status" value="1"/>
</dbReference>
<keyword evidence="2" id="KW-0614">Plasmid</keyword>
<organism evidence="2 3">
    <name type="scientific">Mesorhizobium japonicum (strain LMG 29417 / CECT 9101 / MAFF 303099)</name>
    <name type="common">Mesorhizobium loti (strain MAFF 303099)</name>
    <dbReference type="NCBI Taxonomy" id="266835"/>
    <lineage>
        <taxon>Bacteria</taxon>
        <taxon>Pseudomonadati</taxon>
        <taxon>Pseudomonadota</taxon>
        <taxon>Alphaproteobacteria</taxon>
        <taxon>Hyphomicrobiales</taxon>
        <taxon>Phyllobacteriaceae</taxon>
        <taxon>Mesorhizobium</taxon>
    </lineage>
</organism>
<dbReference type="HOGENOM" id="CLU_1585183_0_0_5"/>
<proteinExistence type="predicted"/>
<dbReference type="EMBL" id="AP003017">
    <property type="protein sequence ID" value="BAB54786.1"/>
    <property type="molecule type" value="Genomic_DNA"/>
</dbReference>
<gene>
    <name evidence="2" type="ordered locus">mlr9590</name>
</gene>
<dbReference type="Proteomes" id="UP000000552">
    <property type="component" value="Plasmid pMLb"/>
</dbReference>
<feature type="region of interest" description="Disordered" evidence="1">
    <location>
        <begin position="91"/>
        <end position="121"/>
    </location>
</feature>
<dbReference type="AlphaFoldDB" id="Q98P69"/>
<evidence type="ECO:0000313" key="2">
    <source>
        <dbReference type="EMBL" id="BAB54786.1"/>
    </source>
</evidence>
<feature type="compositionally biased region" description="Basic and acidic residues" evidence="1">
    <location>
        <begin position="111"/>
        <end position="121"/>
    </location>
</feature>
<evidence type="ECO:0000256" key="1">
    <source>
        <dbReference type="SAM" id="MobiDB-lite"/>
    </source>
</evidence>